<dbReference type="InterPro" id="IPR002645">
    <property type="entry name" value="STAS_dom"/>
</dbReference>
<dbReference type="SUPFAM" id="SSF52091">
    <property type="entry name" value="SpoIIaa-like"/>
    <property type="match status" value="1"/>
</dbReference>
<organism evidence="2">
    <name type="scientific">Candidatus Nitricoxidivorans perseverans</name>
    <dbReference type="NCBI Taxonomy" id="2975601"/>
    <lineage>
        <taxon>Bacteria</taxon>
        <taxon>Pseudomonadati</taxon>
        <taxon>Pseudomonadota</taxon>
        <taxon>Betaproteobacteria</taxon>
        <taxon>Nitrosomonadales</taxon>
        <taxon>Sterolibacteriaceae</taxon>
        <taxon>Candidatus Nitricoxidivorans</taxon>
    </lineage>
</organism>
<protein>
    <submittedName>
        <fullName evidence="2">STAS domain-containing protein</fullName>
    </submittedName>
</protein>
<sequence length="93" mass="9760">MIQASGDRLQVIGPMTIALATQLKSAGESAIGAGASVVDLSQVTEVDSASLAILFDWLRMARERGSDLSIDYPPESVRSLAQLYGVADLLPLA</sequence>
<dbReference type="EMBL" id="CP107246">
    <property type="protein sequence ID" value="WIM06965.1"/>
    <property type="molecule type" value="Genomic_DNA"/>
</dbReference>
<proteinExistence type="predicted"/>
<dbReference type="PANTHER" id="PTHR35849">
    <property type="entry name" value="BLR2341 PROTEIN"/>
    <property type="match status" value="1"/>
</dbReference>
<dbReference type="CDD" id="cd07043">
    <property type="entry name" value="STAS_anti-anti-sigma_factors"/>
    <property type="match status" value="1"/>
</dbReference>
<gene>
    <name evidence="2" type="ORF">OHM77_06780</name>
</gene>
<dbReference type="Gene3D" id="3.30.750.24">
    <property type="entry name" value="STAS domain"/>
    <property type="match status" value="1"/>
</dbReference>
<accession>A0AA49FNP4</accession>
<dbReference type="InterPro" id="IPR058548">
    <property type="entry name" value="MlaB-like_STAS"/>
</dbReference>
<dbReference type="InterPro" id="IPR036513">
    <property type="entry name" value="STAS_dom_sf"/>
</dbReference>
<dbReference type="InterPro" id="IPR052746">
    <property type="entry name" value="MlaB_ABC_Transporter"/>
</dbReference>
<feature type="domain" description="STAS" evidence="1">
    <location>
        <begin position="9"/>
        <end position="93"/>
    </location>
</feature>
<name>A0AA49FNP4_9PROT</name>
<dbReference type="PANTHER" id="PTHR35849:SF1">
    <property type="entry name" value="INTERMEMBRANE PHOSPHOLIPID TRANSPORT SYSTEM BINDING PROTEIN MLAB"/>
    <property type="match status" value="1"/>
</dbReference>
<evidence type="ECO:0000313" key="2">
    <source>
        <dbReference type="EMBL" id="WIM06965.1"/>
    </source>
</evidence>
<dbReference type="PROSITE" id="PS50801">
    <property type="entry name" value="STAS"/>
    <property type="match status" value="1"/>
</dbReference>
<dbReference type="KEGG" id="npv:OHM77_06780"/>
<dbReference type="AlphaFoldDB" id="A0AA49FNP4"/>
<dbReference type="Proteomes" id="UP001234916">
    <property type="component" value="Chromosome"/>
</dbReference>
<reference evidence="2" key="1">
    <citation type="journal article" date="2023" name="Nat. Microbiol.">
        <title>Enrichment and characterization of a nitric oxide-reducing microbial community in a continuous bioreactor.</title>
        <authorList>
            <person name="Garrido-Amador P."/>
            <person name="Stortenbeker N."/>
            <person name="Wessels H.J.C.T."/>
            <person name="Speth D.R."/>
            <person name="Garcia-Heredia I."/>
            <person name="Kartal B."/>
        </authorList>
    </citation>
    <scope>NUCLEOTIDE SEQUENCE</scope>
    <source>
        <strain evidence="2">MAG1</strain>
    </source>
</reference>
<dbReference type="Pfam" id="PF13466">
    <property type="entry name" value="STAS_2"/>
    <property type="match status" value="1"/>
</dbReference>
<evidence type="ECO:0000259" key="1">
    <source>
        <dbReference type="PROSITE" id="PS50801"/>
    </source>
</evidence>